<dbReference type="GO" id="GO:0005739">
    <property type="term" value="C:mitochondrion"/>
    <property type="evidence" value="ECO:0007669"/>
    <property type="project" value="UniProtKB-SubCell"/>
</dbReference>
<dbReference type="SUPFAM" id="SSF55424">
    <property type="entry name" value="FAD/NAD-linked reductases, dimerisation (C-terminal) domain"/>
    <property type="match status" value="1"/>
</dbReference>
<organism evidence="16 17">
    <name type="scientific">Pinctada imbricata</name>
    <name type="common">Atlantic pearl-oyster</name>
    <name type="synonym">Pinctada martensii</name>
    <dbReference type="NCBI Taxonomy" id="66713"/>
    <lineage>
        <taxon>Eukaryota</taxon>
        <taxon>Metazoa</taxon>
        <taxon>Spiralia</taxon>
        <taxon>Lophotrochozoa</taxon>
        <taxon>Mollusca</taxon>
        <taxon>Bivalvia</taxon>
        <taxon>Autobranchia</taxon>
        <taxon>Pteriomorphia</taxon>
        <taxon>Pterioida</taxon>
        <taxon>Pterioidea</taxon>
        <taxon>Pteriidae</taxon>
        <taxon>Pinctada</taxon>
    </lineage>
</organism>
<name>A0AA88YLT4_PINIB</name>
<evidence type="ECO:0000313" key="17">
    <source>
        <dbReference type="Proteomes" id="UP001186944"/>
    </source>
</evidence>
<proteinExistence type="inferred from homology"/>
<dbReference type="GO" id="GO:0033108">
    <property type="term" value="P:mitochondrial respiratory chain complex assembly"/>
    <property type="evidence" value="ECO:0007669"/>
    <property type="project" value="TreeGrafter"/>
</dbReference>
<feature type="region of interest" description="Disordered" evidence="12">
    <location>
        <begin position="29"/>
        <end position="52"/>
    </location>
</feature>
<dbReference type="Pfam" id="PF14721">
    <property type="entry name" value="AIF_C"/>
    <property type="match status" value="1"/>
</dbReference>
<dbReference type="GO" id="GO:0006915">
    <property type="term" value="P:apoptotic process"/>
    <property type="evidence" value="ECO:0007669"/>
    <property type="project" value="UniProtKB-KW"/>
</dbReference>
<keyword evidence="4" id="KW-0285">Flavoprotein</keyword>
<keyword evidence="6" id="KW-0274">FAD</keyword>
<comment type="subcellular location">
    <subcellularLocation>
        <location evidence="2">Mitochondrion</location>
    </subcellularLocation>
</comment>
<protein>
    <recommendedName>
        <fullName evidence="18">Apoptosis-inducing factor 1, mitochondrial</fullName>
    </recommendedName>
</protein>
<dbReference type="Gene3D" id="3.50.50.60">
    <property type="entry name" value="FAD/NAD(P)-binding domain"/>
    <property type="match status" value="2"/>
</dbReference>
<evidence type="ECO:0000256" key="10">
    <source>
        <dbReference type="ARBA" id="ARBA00023128"/>
    </source>
</evidence>
<evidence type="ECO:0000256" key="6">
    <source>
        <dbReference type="ARBA" id="ARBA00022827"/>
    </source>
</evidence>
<evidence type="ECO:0000256" key="3">
    <source>
        <dbReference type="ARBA" id="ARBA00006442"/>
    </source>
</evidence>
<dbReference type="InterPro" id="IPR029324">
    <property type="entry name" value="AIF_C"/>
</dbReference>
<evidence type="ECO:0000256" key="11">
    <source>
        <dbReference type="ARBA" id="ARBA00047786"/>
    </source>
</evidence>
<keyword evidence="17" id="KW-1185">Reference proteome</keyword>
<dbReference type="PANTHER" id="PTHR43557:SF4">
    <property type="entry name" value="APOPTOSIS-INDUCING FACTOR 1, MITOCHONDRIAL"/>
    <property type="match status" value="1"/>
</dbReference>
<keyword evidence="13" id="KW-0812">Transmembrane</keyword>
<evidence type="ECO:0000256" key="7">
    <source>
        <dbReference type="ARBA" id="ARBA00022946"/>
    </source>
</evidence>
<dbReference type="Pfam" id="PF07992">
    <property type="entry name" value="Pyr_redox_2"/>
    <property type="match status" value="1"/>
</dbReference>
<keyword evidence="5" id="KW-0053">Apoptosis</keyword>
<keyword evidence="9" id="KW-0520">NAD</keyword>
<dbReference type="SUPFAM" id="SSF51905">
    <property type="entry name" value="FAD/NAD(P)-binding domain"/>
    <property type="match status" value="2"/>
</dbReference>
<comment type="cofactor">
    <cofactor evidence="1">
        <name>FAD</name>
        <dbReference type="ChEBI" id="CHEBI:57692"/>
    </cofactor>
</comment>
<dbReference type="GO" id="GO:0071949">
    <property type="term" value="F:FAD binding"/>
    <property type="evidence" value="ECO:0007669"/>
    <property type="project" value="TreeGrafter"/>
</dbReference>
<feature type="transmembrane region" description="Helical" evidence="13">
    <location>
        <begin position="61"/>
        <end position="87"/>
    </location>
</feature>
<evidence type="ECO:0000259" key="14">
    <source>
        <dbReference type="Pfam" id="PF07992"/>
    </source>
</evidence>
<feature type="region of interest" description="Disordered" evidence="12">
    <location>
        <begin position="554"/>
        <end position="582"/>
    </location>
</feature>
<keyword evidence="13" id="KW-0472">Membrane</keyword>
<feature type="domain" description="FAD/NAD(P)-binding" evidence="14">
    <location>
        <begin position="171"/>
        <end position="497"/>
    </location>
</feature>
<gene>
    <name evidence="16" type="ORF">FSP39_006190</name>
</gene>
<evidence type="ECO:0000256" key="8">
    <source>
        <dbReference type="ARBA" id="ARBA00023002"/>
    </source>
</evidence>
<reference evidence="16" key="1">
    <citation type="submission" date="2019-08" db="EMBL/GenBank/DDBJ databases">
        <title>The improved chromosome-level genome for the pearl oyster Pinctada fucata martensii using PacBio sequencing and Hi-C.</title>
        <authorList>
            <person name="Zheng Z."/>
        </authorList>
    </citation>
    <scope>NUCLEOTIDE SEQUENCE</scope>
    <source>
        <strain evidence="16">ZZ-2019</strain>
        <tissue evidence="16">Adductor muscle</tissue>
    </source>
</reference>
<evidence type="ECO:0008006" key="18">
    <source>
        <dbReference type="Google" id="ProtNLM"/>
    </source>
</evidence>
<dbReference type="Proteomes" id="UP001186944">
    <property type="component" value="Unassembled WGS sequence"/>
</dbReference>
<evidence type="ECO:0000259" key="15">
    <source>
        <dbReference type="Pfam" id="PF14721"/>
    </source>
</evidence>
<evidence type="ECO:0000256" key="9">
    <source>
        <dbReference type="ARBA" id="ARBA00023027"/>
    </source>
</evidence>
<dbReference type="AlphaFoldDB" id="A0AA88YLT4"/>
<evidence type="ECO:0000313" key="16">
    <source>
        <dbReference type="EMBL" id="KAK3099550.1"/>
    </source>
</evidence>
<evidence type="ECO:0000256" key="4">
    <source>
        <dbReference type="ARBA" id="ARBA00022630"/>
    </source>
</evidence>
<evidence type="ECO:0000256" key="12">
    <source>
        <dbReference type="SAM" id="MobiDB-lite"/>
    </source>
</evidence>
<dbReference type="SMART" id="SM01353">
    <property type="entry name" value="AIF_C"/>
    <property type="match status" value="1"/>
</dbReference>
<keyword evidence="13" id="KW-1133">Transmembrane helix</keyword>
<evidence type="ECO:0000256" key="1">
    <source>
        <dbReference type="ARBA" id="ARBA00001974"/>
    </source>
</evidence>
<dbReference type="InterPro" id="IPR050446">
    <property type="entry name" value="FAD-oxidoreductase/Apoptosis"/>
</dbReference>
<keyword evidence="7" id="KW-0809">Transit peptide</keyword>
<dbReference type="InterPro" id="IPR036188">
    <property type="entry name" value="FAD/NAD-bd_sf"/>
</dbReference>
<dbReference type="Gene3D" id="3.30.390.30">
    <property type="match status" value="1"/>
</dbReference>
<comment type="caution">
    <text evidence="16">The sequence shown here is derived from an EMBL/GenBank/DDBJ whole genome shotgun (WGS) entry which is preliminary data.</text>
</comment>
<feature type="compositionally biased region" description="Polar residues" evidence="12">
    <location>
        <begin position="29"/>
        <end position="43"/>
    </location>
</feature>
<dbReference type="PANTHER" id="PTHR43557">
    <property type="entry name" value="APOPTOSIS-INDUCING FACTOR 1"/>
    <property type="match status" value="1"/>
</dbReference>
<evidence type="ECO:0000256" key="13">
    <source>
        <dbReference type="SAM" id="Phobius"/>
    </source>
</evidence>
<dbReference type="GO" id="GO:0016174">
    <property type="term" value="F:NAD(P)H oxidase H2O2-forming activity"/>
    <property type="evidence" value="ECO:0007669"/>
    <property type="project" value="TreeGrafter"/>
</dbReference>
<dbReference type="PRINTS" id="PR00368">
    <property type="entry name" value="FADPNR"/>
</dbReference>
<dbReference type="GO" id="GO:0046983">
    <property type="term" value="F:protein dimerization activity"/>
    <property type="evidence" value="ECO:0007669"/>
    <property type="project" value="InterPro"/>
</dbReference>
<dbReference type="InterPro" id="IPR023753">
    <property type="entry name" value="FAD/NAD-binding_dom"/>
</dbReference>
<feature type="compositionally biased region" description="Polar residues" evidence="12">
    <location>
        <begin position="555"/>
        <end position="569"/>
    </location>
</feature>
<evidence type="ECO:0000256" key="5">
    <source>
        <dbReference type="ARBA" id="ARBA00022703"/>
    </source>
</evidence>
<comment type="catalytic activity">
    <reaction evidence="11">
        <text>A + NADH + H(+) = AH2 + NAD(+)</text>
        <dbReference type="Rhea" id="RHEA:11356"/>
        <dbReference type="ChEBI" id="CHEBI:13193"/>
        <dbReference type="ChEBI" id="CHEBI:15378"/>
        <dbReference type="ChEBI" id="CHEBI:17499"/>
        <dbReference type="ChEBI" id="CHEBI:57540"/>
        <dbReference type="ChEBI" id="CHEBI:57945"/>
    </reaction>
</comment>
<evidence type="ECO:0000256" key="2">
    <source>
        <dbReference type="ARBA" id="ARBA00004173"/>
    </source>
</evidence>
<feature type="region of interest" description="Disordered" evidence="12">
    <location>
        <begin position="139"/>
        <end position="160"/>
    </location>
</feature>
<comment type="similarity">
    <text evidence="3">Belongs to the FAD-dependent oxidoreductase family.</text>
</comment>
<dbReference type="InterPro" id="IPR016156">
    <property type="entry name" value="FAD/NAD-linked_Rdtase_dimer_sf"/>
</dbReference>
<accession>A0AA88YLT4</accession>
<dbReference type="PRINTS" id="PR00411">
    <property type="entry name" value="PNDRDTASEI"/>
</dbReference>
<feature type="compositionally biased region" description="Basic and acidic residues" evidence="12">
    <location>
        <begin position="144"/>
        <end position="155"/>
    </location>
</feature>
<dbReference type="EMBL" id="VSWD01000006">
    <property type="protein sequence ID" value="KAK3099550.1"/>
    <property type="molecule type" value="Genomic_DNA"/>
</dbReference>
<keyword evidence="8" id="KW-0560">Oxidoreductase</keyword>
<keyword evidence="10" id="KW-0496">Mitochondrion</keyword>
<sequence>MFFTHFLVSPPQQICARCLSHLSNMKSNGNDKSWNRHGSTNRGQYRYKSTEGGKSRSYGQYIMGGIAVIAGGIFVLTEGSWFINYYIRGNRHHKKDDSPIQVSPHPLAIQASEELTQKEKEEIAATAVGSVDSTFVTTPVTMSEDSKEKKTEESKAATTPEEEFPKHIPYLLIGGGTTSVGAYRAIKAKDPKAKILVISQEDTVPYFRPPLSKELWFVDDRELAKKYTFKDWNGKQKTVFYEPRPFYYTPQGVMKAENGGVALLSGKKVIKINPNKKTVYIDDGKEITYDKCLIATGGRPRSLPTIEKASQEVKDRTVLFRTLSDFSKLEDMVQKSKSVAIIGGGFLGSELACALGFTGMQTGMKVYQVFPEDGNLGAVLPKYLSKWTSSKIAQIGVDIMPRNFVNDAAFKDGQVQLTLSSGSKISVDNVVVAVGLQPNTELAKTSGLEVDENHGGFRVNAELEARSDIWVAGDASCFYDIKLGRRRVEHHDHAMVSGRLAGENMTGAAKPYWHQSTFWSDLGPTIGFEAIGIIDSELETVAVFDKATKEAIEGQTGQKLKDSTPSQGKEGTVDKKPELTVPGDNEEYGKGVLFYLKDKEIVGILLWNLMGRMHVARKVLRDGAENEDLYEVAKLFNISDAIPQEE</sequence>
<feature type="domain" description="Mitochondrial apoptosis-inducing factor C-terminal" evidence="15">
    <location>
        <begin position="501"/>
        <end position="622"/>
    </location>
</feature>